<dbReference type="AlphaFoldDB" id="A0A7T0BZI3"/>
<dbReference type="Pfam" id="PF07715">
    <property type="entry name" value="Plug"/>
    <property type="match status" value="1"/>
</dbReference>
<dbReference type="InterPro" id="IPR037066">
    <property type="entry name" value="Plug_dom_sf"/>
</dbReference>
<accession>A0A7T0BZI3</accession>
<evidence type="ECO:0000256" key="2">
    <source>
        <dbReference type="ARBA" id="ARBA00022448"/>
    </source>
</evidence>
<evidence type="ECO:0000256" key="11">
    <source>
        <dbReference type="RuleBase" id="RU003357"/>
    </source>
</evidence>
<dbReference type="Gene3D" id="2.170.130.10">
    <property type="entry name" value="TonB-dependent receptor, plug domain"/>
    <property type="match status" value="1"/>
</dbReference>
<dbReference type="Proteomes" id="UP000594688">
    <property type="component" value="Chromosome"/>
</dbReference>
<keyword evidence="7 11" id="KW-0798">TonB box</keyword>
<dbReference type="Gene3D" id="2.40.170.20">
    <property type="entry name" value="TonB-dependent receptor, beta-barrel domain"/>
    <property type="match status" value="1"/>
</dbReference>
<proteinExistence type="inferred from homology"/>
<keyword evidence="14" id="KW-0675">Receptor</keyword>
<protein>
    <submittedName>
        <fullName evidence="14">TonB-dependent receptor</fullName>
    </submittedName>
</protein>
<evidence type="ECO:0000256" key="4">
    <source>
        <dbReference type="ARBA" id="ARBA00022496"/>
    </source>
</evidence>
<keyword evidence="4" id="KW-0406">Ion transport</keyword>
<feature type="domain" description="Secretin/TonB short N-terminal" evidence="13">
    <location>
        <begin position="51"/>
        <end position="102"/>
    </location>
</feature>
<evidence type="ECO:0000256" key="8">
    <source>
        <dbReference type="ARBA" id="ARBA00023136"/>
    </source>
</evidence>
<organism evidence="14 15">
    <name type="scientific">Candidatus Nitronauta litoralis</name>
    <dbReference type="NCBI Taxonomy" id="2705533"/>
    <lineage>
        <taxon>Bacteria</taxon>
        <taxon>Pseudomonadati</taxon>
        <taxon>Nitrospinota/Tectimicrobiota group</taxon>
        <taxon>Nitrospinota</taxon>
        <taxon>Nitrospinia</taxon>
        <taxon>Nitrospinales</taxon>
        <taxon>Nitrospinaceae</taxon>
        <taxon>Candidatus Nitronauta</taxon>
    </lineage>
</organism>
<dbReference type="EMBL" id="CP048685">
    <property type="protein sequence ID" value="QPJ63778.1"/>
    <property type="molecule type" value="Genomic_DNA"/>
</dbReference>
<keyword evidence="4" id="KW-0410">Iron transport</keyword>
<keyword evidence="2 10" id="KW-0813">Transport</keyword>
<dbReference type="SUPFAM" id="SSF56935">
    <property type="entry name" value="Porins"/>
    <property type="match status" value="1"/>
</dbReference>
<dbReference type="GO" id="GO:0009279">
    <property type="term" value="C:cell outer membrane"/>
    <property type="evidence" value="ECO:0007669"/>
    <property type="project" value="UniProtKB-SubCell"/>
</dbReference>
<dbReference type="Pfam" id="PF00593">
    <property type="entry name" value="TonB_dep_Rec_b-barrel"/>
    <property type="match status" value="1"/>
</dbReference>
<dbReference type="InterPro" id="IPR039426">
    <property type="entry name" value="TonB-dep_rcpt-like"/>
</dbReference>
<keyword evidence="9 10" id="KW-0998">Cell outer membrane</keyword>
<keyword evidence="8 10" id="KW-0472">Membrane</keyword>
<evidence type="ECO:0000256" key="10">
    <source>
        <dbReference type="PROSITE-ProRule" id="PRU01360"/>
    </source>
</evidence>
<dbReference type="CDD" id="cd01347">
    <property type="entry name" value="ligand_gated_channel"/>
    <property type="match status" value="1"/>
</dbReference>
<feature type="region of interest" description="Disordered" evidence="12">
    <location>
        <begin position="1"/>
        <end position="20"/>
    </location>
</feature>
<evidence type="ECO:0000256" key="9">
    <source>
        <dbReference type="ARBA" id="ARBA00023237"/>
    </source>
</evidence>
<name>A0A7T0BZI3_9BACT</name>
<dbReference type="InterPro" id="IPR000531">
    <property type="entry name" value="Beta-barrel_TonB"/>
</dbReference>
<dbReference type="InterPro" id="IPR012910">
    <property type="entry name" value="Plug_dom"/>
</dbReference>
<evidence type="ECO:0000259" key="13">
    <source>
        <dbReference type="SMART" id="SM00965"/>
    </source>
</evidence>
<dbReference type="SMART" id="SM00965">
    <property type="entry name" value="STN"/>
    <property type="match status" value="1"/>
</dbReference>
<evidence type="ECO:0000256" key="3">
    <source>
        <dbReference type="ARBA" id="ARBA00022452"/>
    </source>
</evidence>
<keyword evidence="3 10" id="KW-1134">Transmembrane beta strand</keyword>
<comment type="subcellular location">
    <subcellularLocation>
        <location evidence="1 10">Cell outer membrane</location>
        <topology evidence="1 10">Multi-pass membrane protein</topology>
    </subcellularLocation>
</comment>
<dbReference type="PROSITE" id="PS52016">
    <property type="entry name" value="TONB_DEPENDENT_REC_3"/>
    <property type="match status" value="1"/>
</dbReference>
<evidence type="ECO:0000313" key="14">
    <source>
        <dbReference type="EMBL" id="QPJ63778.1"/>
    </source>
</evidence>
<dbReference type="Pfam" id="PF07660">
    <property type="entry name" value="STN"/>
    <property type="match status" value="1"/>
</dbReference>
<evidence type="ECO:0000256" key="1">
    <source>
        <dbReference type="ARBA" id="ARBA00004571"/>
    </source>
</evidence>
<dbReference type="KEGG" id="nli:G3M70_09620"/>
<evidence type="ECO:0000256" key="6">
    <source>
        <dbReference type="ARBA" id="ARBA00023004"/>
    </source>
</evidence>
<dbReference type="InterPro" id="IPR036942">
    <property type="entry name" value="Beta-barrel_TonB_sf"/>
</dbReference>
<keyword evidence="5 10" id="KW-0812">Transmembrane</keyword>
<gene>
    <name evidence="14" type="ORF">G3M70_09620</name>
</gene>
<comment type="similarity">
    <text evidence="10 11">Belongs to the TonB-dependent receptor family.</text>
</comment>
<dbReference type="GO" id="GO:0015344">
    <property type="term" value="F:siderophore uptake transmembrane transporter activity"/>
    <property type="evidence" value="ECO:0007669"/>
    <property type="project" value="TreeGrafter"/>
</dbReference>
<keyword evidence="6" id="KW-0408">Iron</keyword>
<dbReference type="PANTHER" id="PTHR30069">
    <property type="entry name" value="TONB-DEPENDENT OUTER MEMBRANE RECEPTOR"/>
    <property type="match status" value="1"/>
</dbReference>
<evidence type="ECO:0000256" key="7">
    <source>
        <dbReference type="ARBA" id="ARBA00023077"/>
    </source>
</evidence>
<dbReference type="InterPro" id="IPR011662">
    <property type="entry name" value="Secretin/TonB_short_N"/>
</dbReference>
<dbReference type="GO" id="GO:0044718">
    <property type="term" value="P:siderophore transmembrane transport"/>
    <property type="evidence" value="ECO:0007669"/>
    <property type="project" value="TreeGrafter"/>
</dbReference>
<evidence type="ECO:0000313" key="15">
    <source>
        <dbReference type="Proteomes" id="UP000594688"/>
    </source>
</evidence>
<reference evidence="14 15" key="1">
    <citation type="submission" date="2020-02" db="EMBL/GenBank/DDBJ databases">
        <title>Genomic and physiological characterization of two novel Nitrospinaceae genera.</title>
        <authorList>
            <person name="Mueller A.J."/>
            <person name="Jung M.-Y."/>
            <person name="Strachan C.R."/>
            <person name="Herbold C.W."/>
            <person name="Kirkegaard R.H."/>
            <person name="Daims H."/>
        </authorList>
    </citation>
    <scope>NUCLEOTIDE SEQUENCE [LARGE SCALE GENOMIC DNA]</scope>
    <source>
        <strain evidence="14">EB</strain>
    </source>
</reference>
<dbReference type="PANTHER" id="PTHR30069:SF42">
    <property type="entry name" value="FERRIC AEROBACTIN RECEPTOR"/>
    <property type="match status" value="1"/>
</dbReference>
<evidence type="ECO:0000256" key="12">
    <source>
        <dbReference type="SAM" id="MobiDB-lite"/>
    </source>
</evidence>
<dbReference type="Gene3D" id="3.55.50.30">
    <property type="match status" value="1"/>
</dbReference>
<sequence length="769" mass="84440">MTTTAYALEGPNNADSNTGTVPSVESRKLPFNILPQDLSSALSRFGETADLQLLYDAKMTTGLKTQGVQGTYTPREALEFILDGTDLDFRFTARDTVTLTKAADSISLGNIEVGVTRSVGNLIDTPQSVTIVRREQIQRQMDLTTDLGDILAKTVPGLGTSTEGNTEVGQTLRGQNLFVLIDGVPQTLPLRNGQRNLRTIDPAAIERVEVLRGSTSVYGLGGTGGIINIITKRAEEGPAKFTTDFTVRFQPSEVGESASERLTQRVEGRHEQLDYILSATGEQTGGFFDGEGDRISPDPNGQGGIADSDSYNLFGKLGYDLDEQQRFELSANSFKLEQETNFSRGVGLTGVVKTPAVPGVPLGEDTGTENLQLNLNYRNTDVMGSIVKTQLYYRDFWTRYGYFPPPTHTTGGQTFIDSQRYGGRLDIETPLFSFGRLLWGVDVVYEETSQPMEDGRFFTPEMEQWTVGPFAQTEVFLGESLTLHGGVRYETILFAVDNFTTVGNFDVVGGNLDYGREVFNAGAVYNLTEEVDLYASFSQGFTVPEIGRVLRTVGSAGASVDNIRPKAQVVDTYQVGARGSWANVQGDISLFYSDSDLGSTLTSPTSPNVLIGLLRIPERVYGLEVSVNAQPFDKWGIGGTLSWMEGELDSDNDGNFDSFMLGNRISPLKLTSYIENQTLSNWRNRLQFLYSGNRDRFKGQPGFGRGAVDDYVLVDLVSTLNFETGSLSVGIKNLFDEQYFPNISQIYDFNDRYSAGSGRSISATYSFKW</sequence>
<evidence type="ECO:0000256" key="5">
    <source>
        <dbReference type="ARBA" id="ARBA00022692"/>
    </source>
</evidence>